<evidence type="ECO:0000313" key="2">
    <source>
        <dbReference type="Proteomes" id="UP000799772"/>
    </source>
</evidence>
<dbReference type="AlphaFoldDB" id="A0A9P4IG51"/>
<gene>
    <name evidence="1" type="ORF">NA57DRAFT_75779</name>
</gene>
<name>A0A9P4IG51_9PEZI</name>
<proteinExistence type="predicted"/>
<dbReference type="Proteomes" id="UP000799772">
    <property type="component" value="Unassembled WGS sequence"/>
</dbReference>
<dbReference type="EMBL" id="ML978126">
    <property type="protein sequence ID" value="KAF2098539.1"/>
    <property type="molecule type" value="Genomic_DNA"/>
</dbReference>
<evidence type="ECO:0000313" key="1">
    <source>
        <dbReference type="EMBL" id="KAF2098539.1"/>
    </source>
</evidence>
<accession>A0A9P4IG51</accession>
<reference evidence="1" key="1">
    <citation type="journal article" date="2020" name="Stud. Mycol.">
        <title>101 Dothideomycetes genomes: a test case for predicting lifestyles and emergence of pathogens.</title>
        <authorList>
            <person name="Haridas S."/>
            <person name="Albert R."/>
            <person name="Binder M."/>
            <person name="Bloem J."/>
            <person name="Labutti K."/>
            <person name="Salamov A."/>
            <person name="Andreopoulos B."/>
            <person name="Baker S."/>
            <person name="Barry K."/>
            <person name="Bills G."/>
            <person name="Bluhm B."/>
            <person name="Cannon C."/>
            <person name="Castanera R."/>
            <person name="Culley D."/>
            <person name="Daum C."/>
            <person name="Ezra D."/>
            <person name="Gonzalez J."/>
            <person name="Henrissat B."/>
            <person name="Kuo A."/>
            <person name="Liang C."/>
            <person name="Lipzen A."/>
            <person name="Lutzoni F."/>
            <person name="Magnuson J."/>
            <person name="Mondo S."/>
            <person name="Nolan M."/>
            <person name="Ohm R."/>
            <person name="Pangilinan J."/>
            <person name="Park H.-J."/>
            <person name="Ramirez L."/>
            <person name="Alfaro M."/>
            <person name="Sun H."/>
            <person name="Tritt A."/>
            <person name="Yoshinaga Y."/>
            <person name="Zwiers L.-H."/>
            <person name="Turgeon B."/>
            <person name="Goodwin S."/>
            <person name="Spatafora J."/>
            <person name="Crous P."/>
            <person name="Grigoriev I."/>
        </authorList>
    </citation>
    <scope>NUCLEOTIDE SEQUENCE</scope>
    <source>
        <strain evidence="1">CBS 133067</strain>
    </source>
</reference>
<sequence length="155" mass="17836">MPNTTNISRADLAGLVKIPKIRNNPESAYIRNRTKLANRRKLNNSTRPASPTSTATLLLARYYGRPGLRVDWKLSLHRDFRPDAGYESFNNFLFNEHERVEMPLHLLKPVARNPSRTRRSYALAFADDHVKDDPSRVTSGAMLIRLYRPALIHTR</sequence>
<organism evidence="1 2">
    <name type="scientific">Rhizodiscina lignyota</name>
    <dbReference type="NCBI Taxonomy" id="1504668"/>
    <lineage>
        <taxon>Eukaryota</taxon>
        <taxon>Fungi</taxon>
        <taxon>Dikarya</taxon>
        <taxon>Ascomycota</taxon>
        <taxon>Pezizomycotina</taxon>
        <taxon>Dothideomycetes</taxon>
        <taxon>Pleosporomycetidae</taxon>
        <taxon>Aulographales</taxon>
        <taxon>Rhizodiscinaceae</taxon>
        <taxon>Rhizodiscina</taxon>
    </lineage>
</organism>
<protein>
    <submittedName>
        <fullName evidence="1">Uncharacterized protein</fullName>
    </submittedName>
</protein>
<comment type="caution">
    <text evidence="1">The sequence shown here is derived from an EMBL/GenBank/DDBJ whole genome shotgun (WGS) entry which is preliminary data.</text>
</comment>
<keyword evidence="2" id="KW-1185">Reference proteome</keyword>